<evidence type="ECO:0000313" key="2">
    <source>
        <dbReference type="EMBL" id="GEC63664.1"/>
    </source>
</evidence>
<proteinExistence type="predicted"/>
<sequence length="564" mass="64396">MKIFRFKSISLLSHAEKKARRITFSPHRNLLVGGNHTGKSTIIKSLFITLGAYPEGKLSRWDVGAITLVSFTINEKNYSVLYQKPLRALFDDKGSLLFLTFKDGEWGTYFSQLLGFNLALTDKNNETVIADARAFFLPFYINQDGSWFSGWNTFRYMGQYKSPVPSVLDYFTGVKPPEYYELNSMRRTKLFSRADIVRDKLLVEQVRLRLSNKLPLSGPKVVPEAFEQDISRLTSEITELNAKQEDKRNELVRLRETVSSLFLQIQMADEALRNYKKDTRYLQSDHDLDLTCPTCGAEHNKIFFDLLSFTDDARVLFDLSVRLKEDLIDAQNKVRLKEVDLKILNENYVRINKILEIKRGDLIFGDVILGMGGEAASLAFEEELSELKSKIKEINIEIESIDADIAVLVSRKRSSEILSNFRISFEKSASLLNVSFENSKKMNLSSRPDVSGSAGPRSILAYYAAIWSNCSGKYGSFSVPLVIDSPQQQGQDEENLPRMIAFISSHLLGNKQIILGAEATTQETFDHVVRLSAEYRLLQEDEWDEVKDIIDPFLEKIHKYTIEN</sequence>
<keyword evidence="1" id="KW-0175">Coiled coil</keyword>
<accession>A0ABQ0SEU3</accession>
<reference evidence="2 3" key="1">
    <citation type="submission" date="2019-06" db="EMBL/GenBank/DDBJ databases">
        <title>Whole genome shotgun sequence of Komagataeibacter hansenii NBRC 14820.</title>
        <authorList>
            <person name="Hosoyama A."/>
            <person name="Uohara A."/>
            <person name="Ohji S."/>
            <person name="Ichikawa N."/>
        </authorList>
    </citation>
    <scope>NUCLEOTIDE SEQUENCE [LARGE SCALE GENOMIC DNA]</scope>
    <source>
        <strain evidence="2 3">NBRC 14820</strain>
    </source>
</reference>
<feature type="coiled-coil region" evidence="1">
    <location>
        <begin position="230"/>
        <end position="257"/>
    </location>
</feature>
<dbReference type="SUPFAM" id="SSF52540">
    <property type="entry name" value="P-loop containing nucleoside triphosphate hydrolases"/>
    <property type="match status" value="1"/>
</dbReference>
<dbReference type="Proteomes" id="UP000319478">
    <property type="component" value="Unassembled WGS sequence"/>
</dbReference>
<evidence type="ECO:0000313" key="3">
    <source>
        <dbReference type="Proteomes" id="UP000319478"/>
    </source>
</evidence>
<organism evidence="2 3">
    <name type="scientific">Novacetimonas hansenii</name>
    <name type="common">Komagataeibacter hansenii</name>
    <dbReference type="NCBI Taxonomy" id="436"/>
    <lineage>
        <taxon>Bacteria</taxon>
        <taxon>Pseudomonadati</taxon>
        <taxon>Pseudomonadota</taxon>
        <taxon>Alphaproteobacteria</taxon>
        <taxon>Acetobacterales</taxon>
        <taxon>Acetobacteraceae</taxon>
        <taxon>Novacetimonas</taxon>
    </lineage>
</organism>
<dbReference type="InterPro" id="IPR027417">
    <property type="entry name" value="P-loop_NTPase"/>
</dbReference>
<evidence type="ECO:0000256" key="1">
    <source>
        <dbReference type="SAM" id="Coils"/>
    </source>
</evidence>
<name>A0ABQ0SEU3_NOVHA</name>
<evidence type="ECO:0008006" key="4">
    <source>
        <dbReference type="Google" id="ProtNLM"/>
    </source>
</evidence>
<comment type="caution">
    <text evidence="2">The sequence shown here is derived from an EMBL/GenBank/DDBJ whole genome shotgun (WGS) entry which is preliminary data.</text>
</comment>
<gene>
    <name evidence="2" type="ORF">GHA01_15130</name>
</gene>
<dbReference type="RefSeq" id="WP_141312789.1">
    <property type="nucleotide sequence ID" value="NZ_BJNN01000088.1"/>
</dbReference>
<protein>
    <recommendedName>
        <fullName evidence="4">AAA domain-containing protein</fullName>
    </recommendedName>
</protein>
<dbReference type="EMBL" id="BJNN01000088">
    <property type="protein sequence ID" value="GEC63664.1"/>
    <property type="molecule type" value="Genomic_DNA"/>
</dbReference>
<dbReference type="Gene3D" id="3.40.50.300">
    <property type="entry name" value="P-loop containing nucleotide triphosphate hydrolases"/>
    <property type="match status" value="1"/>
</dbReference>
<keyword evidence="3" id="KW-1185">Reference proteome</keyword>
<feature type="coiled-coil region" evidence="1">
    <location>
        <begin position="377"/>
        <end position="404"/>
    </location>
</feature>